<sequence length="213" mass="23890">MISKEQPCYRNVFGVDVESSTKLNNSAKARMRNAMYDLVTTAFARSDITPDDHDPFLDRGDGLFALLRPIDRVPKTLLLQSVVPTLARLIDEHNACHPADRLRFRAVLHAGEVHYDTRAPFGETLDIASRLLDSPVTKRALRSITAPLVLAVSEDIYQSTVRHNYDGIDPLNFTTFMTKRNSTTWDSGWLYVPTHARPAFIEGDFASQPSVTS</sequence>
<dbReference type="Gene3D" id="3.30.70.1230">
    <property type="entry name" value="Nucleotide cyclase"/>
    <property type="match status" value="1"/>
</dbReference>
<evidence type="ECO:0000313" key="1">
    <source>
        <dbReference type="EMBL" id="RSM64813.1"/>
    </source>
</evidence>
<protein>
    <recommendedName>
        <fullName evidence="3">Guanylate cyclase domain-containing protein</fullName>
    </recommendedName>
</protein>
<proteinExistence type="predicted"/>
<reference evidence="1 2" key="1">
    <citation type="submission" date="2018-05" db="EMBL/GenBank/DDBJ databases">
        <title>Evolution of GPA BGCs.</title>
        <authorList>
            <person name="Waglechner N."/>
            <person name="Wright G.D."/>
        </authorList>
    </citation>
    <scope>NUCLEOTIDE SEQUENCE [LARGE SCALE GENOMIC DNA]</scope>
    <source>
        <strain evidence="1 2">A82846</strain>
    </source>
</reference>
<dbReference type="AlphaFoldDB" id="A0A428YB28"/>
<name>A0A428YB28_KIBAR</name>
<dbReference type="InterPro" id="IPR029787">
    <property type="entry name" value="Nucleotide_cyclase"/>
</dbReference>
<accession>A0A428YB28</accession>
<comment type="caution">
    <text evidence="1">The sequence shown here is derived from an EMBL/GenBank/DDBJ whole genome shotgun (WGS) entry which is preliminary data.</text>
</comment>
<dbReference type="Proteomes" id="UP000287547">
    <property type="component" value="Unassembled WGS sequence"/>
</dbReference>
<dbReference type="EMBL" id="QHKI01000093">
    <property type="protein sequence ID" value="RSM64813.1"/>
    <property type="molecule type" value="Genomic_DNA"/>
</dbReference>
<evidence type="ECO:0008006" key="3">
    <source>
        <dbReference type="Google" id="ProtNLM"/>
    </source>
</evidence>
<organism evidence="1 2">
    <name type="scientific">Kibdelosporangium aridum</name>
    <dbReference type="NCBI Taxonomy" id="2030"/>
    <lineage>
        <taxon>Bacteria</taxon>
        <taxon>Bacillati</taxon>
        <taxon>Actinomycetota</taxon>
        <taxon>Actinomycetes</taxon>
        <taxon>Pseudonocardiales</taxon>
        <taxon>Pseudonocardiaceae</taxon>
        <taxon>Kibdelosporangium</taxon>
    </lineage>
</organism>
<dbReference type="OrthoDB" id="3482507at2"/>
<dbReference type="RefSeq" id="WP_051794322.1">
    <property type="nucleotide sequence ID" value="NZ_QHKI01000093.1"/>
</dbReference>
<evidence type="ECO:0000313" key="2">
    <source>
        <dbReference type="Proteomes" id="UP000287547"/>
    </source>
</evidence>
<gene>
    <name evidence="1" type="ORF">DMH04_50770</name>
</gene>